<keyword evidence="11" id="KW-1185">Reference proteome</keyword>
<evidence type="ECO:0000256" key="7">
    <source>
        <dbReference type="ARBA" id="ARBA00023136"/>
    </source>
</evidence>
<evidence type="ECO:0000259" key="9">
    <source>
        <dbReference type="Pfam" id="PF13231"/>
    </source>
</evidence>
<comment type="caution">
    <text evidence="10">The sequence shown here is derived from an EMBL/GenBank/DDBJ whole genome shotgun (WGS) entry which is preliminary data.</text>
</comment>
<evidence type="ECO:0000256" key="4">
    <source>
        <dbReference type="ARBA" id="ARBA00022679"/>
    </source>
</evidence>
<keyword evidence="2" id="KW-1003">Cell membrane</keyword>
<feature type="transmembrane region" description="Helical" evidence="8">
    <location>
        <begin position="193"/>
        <end position="225"/>
    </location>
</feature>
<feature type="transmembrane region" description="Helical" evidence="8">
    <location>
        <begin position="237"/>
        <end position="256"/>
    </location>
</feature>
<name>A0ABQ4PXK9_9PROT</name>
<accession>A0ABQ4PXK9</accession>
<dbReference type="Proteomes" id="UP001161064">
    <property type="component" value="Unassembled WGS sequence"/>
</dbReference>
<reference evidence="10" key="2">
    <citation type="journal article" date="2023" name="ISME Commun">
        <title>Characterization of a bloom-associated alphaproteobacterial lineage, 'Candidatus Phycosocius': insights into freshwater algal-bacterial interactions.</title>
        <authorList>
            <person name="Tanabe Y."/>
            <person name="Yamaguchi H."/>
            <person name="Yoshida M."/>
            <person name="Kai A."/>
            <person name="Okazaki Y."/>
        </authorList>
    </citation>
    <scope>NUCLEOTIDE SEQUENCE</scope>
    <source>
        <strain evidence="10">BOTRYCO-1</strain>
    </source>
</reference>
<reference evidence="10" key="1">
    <citation type="submission" date="2021-05" db="EMBL/GenBank/DDBJ databases">
        <authorList>
            <person name="Tanabe Y."/>
        </authorList>
    </citation>
    <scope>NUCLEOTIDE SEQUENCE</scope>
    <source>
        <strain evidence="10">BOTRYCO-1</strain>
    </source>
</reference>
<evidence type="ECO:0000256" key="8">
    <source>
        <dbReference type="SAM" id="Phobius"/>
    </source>
</evidence>
<dbReference type="Pfam" id="PF13231">
    <property type="entry name" value="PMT_2"/>
    <property type="match status" value="1"/>
</dbReference>
<evidence type="ECO:0000256" key="3">
    <source>
        <dbReference type="ARBA" id="ARBA00022676"/>
    </source>
</evidence>
<comment type="subcellular location">
    <subcellularLocation>
        <location evidence="1">Cell membrane</location>
        <topology evidence="1">Multi-pass membrane protein</topology>
    </subcellularLocation>
</comment>
<feature type="transmembrane region" description="Helical" evidence="8">
    <location>
        <begin position="348"/>
        <end position="368"/>
    </location>
</feature>
<evidence type="ECO:0000256" key="1">
    <source>
        <dbReference type="ARBA" id="ARBA00004651"/>
    </source>
</evidence>
<dbReference type="InterPro" id="IPR050297">
    <property type="entry name" value="LipidA_mod_glycosyltrf_83"/>
</dbReference>
<evidence type="ECO:0000256" key="2">
    <source>
        <dbReference type="ARBA" id="ARBA00022475"/>
    </source>
</evidence>
<protein>
    <submittedName>
        <fullName evidence="10">Glucosyltransferase</fullName>
    </submittedName>
</protein>
<feature type="domain" description="Glycosyltransferase RgtA/B/C/D-like" evidence="9">
    <location>
        <begin position="89"/>
        <end position="254"/>
    </location>
</feature>
<dbReference type="PANTHER" id="PTHR33908">
    <property type="entry name" value="MANNOSYLTRANSFERASE YKCB-RELATED"/>
    <property type="match status" value="1"/>
</dbReference>
<evidence type="ECO:0000313" key="11">
    <source>
        <dbReference type="Proteomes" id="UP001161064"/>
    </source>
</evidence>
<evidence type="ECO:0000256" key="5">
    <source>
        <dbReference type="ARBA" id="ARBA00022692"/>
    </source>
</evidence>
<dbReference type="EMBL" id="BPFZ01000012">
    <property type="protein sequence ID" value="GIU67696.1"/>
    <property type="molecule type" value="Genomic_DNA"/>
</dbReference>
<keyword evidence="7 8" id="KW-0472">Membrane</keyword>
<feature type="transmembrane region" description="Helical" evidence="8">
    <location>
        <begin position="162"/>
        <end position="181"/>
    </location>
</feature>
<sequence>MAQQLKEYRAPNPVVEPGPLHLHPWIEASVKGWRPHVLILITLLLCTLPGFFALPPLDRDESRFAQATTQMFETKDFIRIRFQDEPRHKKPVGIHWLQAVSVSLLDGATHRTIQAFRLPSLFGAFFAAICTFQIGALLYNRWVGLIGGLALAGSLLMSTEAGIAKTDACLVGFTTLTYLGLAGLRAKPENKRYIWFFWGGLAMATLIKGPIGLLLILFSGVMLVAWERDLRWVKRAFHWPAILLAAVIVLPWYIAIWQATHGQFFMDAVGQDLAPKLSGQSENKAVPPGAHLLMSPILLWPTSFLIPLAFWVAWTSNRDPRIRFLLAWLVPGWLMFEAAPAKLAHYTLPVHGALVLLGAIGLFMGGWQRPKVRWLGIALLTLGTAVMTSVPYLLGKDVAMLETHFALLCSVVIGCIGMIGLTMVILRPKWAIVGLVAMACITSVTLKGLFVPSISALDLSRRVSAALQREGLHPRLSPGTPGPLIGAGYQEPSLIFLTRSDSALSSVAAAVKAARIGSGIVVNTQPQFKAALTLALAKKGLAPKWRKDVLAGLNYSKGDPVELAIGSVVAAPKPMPVPNRQN</sequence>
<evidence type="ECO:0000313" key="10">
    <source>
        <dbReference type="EMBL" id="GIU67696.1"/>
    </source>
</evidence>
<feature type="transmembrane region" description="Helical" evidence="8">
    <location>
        <begin position="292"/>
        <end position="314"/>
    </location>
</feature>
<feature type="transmembrane region" description="Helical" evidence="8">
    <location>
        <begin position="121"/>
        <end position="142"/>
    </location>
</feature>
<evidence type="ECO:0000256" key="6">
    <source>
        <dbReference type="ARBA" id="ARBA00022989"/>
    </source>
</evidence>
<feature type="transmembrane region" description="Helical" evidence="8">
    <location>
        <begin position="33"/>
        <end position="54"/>
    </location>
</feature>
<feature type="transmembrane region" description="Helical" evidence="8">
    <location>
        <begin position="405"/>
        <end position="426"/>
    </location>
</feature>
<dbReference type="InterPro" id="IPR038731">
    <property type="entry name" value="RgtA/B/C-like"/>
</dbReference>
<feature type="transmembrane region" description="Helical" evidence="8">
    <location>
        <begin position="432"/>
        <end position="452"/>
    </location>
</feature>
<keyword evidence="3" id="KW-0328">Glycosyltransferase</keyword>
<feature type="transmembrane region" description="Helical" evidence="8">
    <location>
        <begin position="374"/>
        <end position="393"/>
    </location>
</feature>
<feature type="transmembrane region" description="Helical" evidence="8">
    <location>
        <begin position="320"/>
        <end position="336"/>
    </location>
</feature>
<proteinExistence type="predicted"/>
<gene>
    <name evidence="10" type="ORF">PsB1_1850</name>
</gene>
<keyword evidence="6 8" id="KW-1133">Transmembrane helix</keyword>
<dbReference type="PANTHER" id="PTHR33908:SF3">
    <property type="entry name" value="UNDECAPRENYL PHOSPHATE-ALPHA-4-AMINO-4-DEOXY-L-ARABINOSE ARABINOSYL TRANSFERASE"/>
    <property type="match status" value="1"/>
</dbReference>
<organism evidence="10 11">
    <name type="scientific">Candidatus Phycosocius spiralis</name>
    <dbReference type="NCBI Taxonomy" id="2815099"/>
    <lineage>
        <taxon>Bacteria</taxon>
        <taxon>Pseudomonadati</taxon>
        <taxon>Pseudomonadota</taxon>
        <taxon>Alphaproteobacteria</taxon>
        <taxon>Caulobacterales</taxon>
        <taxon>Caulobacterales incertae sedis</taxon>
        <taxon>Candidatus Phycosocius</taxon>
    </lineage>
</organism>
<keyword evidence="5 8" id="KW-0812">Transmembrane</keyword>
<keyword evidence="4" id="KW-0808">Transferase</keyword>